<evidence type="ECO:0000313" key="4">
    <source>
        <dbReference type="Proteomes" id="UP000743370"/>
    </source>
</evidence>
<dbReference type="Gene3D" id="1.25.40.10">
    <property type="entry name" value="Tetratricopeptide repeat domain"/>
    <property type="match status" value="1"/>
</dbReference>
<dbReference type="PANTHER" id="PTHR34194">
    <property type="entry name" value="F14J8.16 PROTEIN"/>
    <property type="match status" value="1"/>
</dbReference>
<name>A0A8T0KIC3_PHAAN</name>
<evidence type="ECO:0000256" key="1">
    <source>
        <dbReference type="ARBA" id="ARBA00022737"/>
    </source>
</evidence>
<evidence type="ECO:0000256" key="2">
    <source>
        <dbReference type="PROSITE-ProRule" id="PRU00708"/>
    </source>
</evidence>
<sequence length="475" mass="54043">MLEEMVGQGWKPNVYTHTALINGLCKKGWTEKAFKLFLKLVRSENPKPNVATIMASFGTVGGVGGGGIFVPMLTLIVGFDTKSVAALSKFQKHLSNGIVPTPKKRKAFALQMLPRNRTWDCEYDIYSHLQEKNRVLKCGTKKFDYFNTLLECFVVEDHKKADLELVQFMDGLHSIAKSQMLHHLEHSNIENTAEEKGTDNGVIVDPQHKYFMDHVRPNGKSYVLEIPEDGVCVKYEPKSSSPESADTYTTDYDKVNVCLDIVMHGSSLANSKSPNVISNLVKHRGRKPKGAKLSAAMDGNVKRSDVTSETEKHVSKMKDKHRTEMMKKQYISKVLVIKDSDDAAGQIVEHCWQEYHKGKATTFFEEKLMAELKAPFCEEEYKRLLHIITVRKPVQRHRDLRGGIIIYDEPRLGKSYLDCNVDLAKRIKAAHGDHPRILNLMRGFFYWLKNLSHDGAFMPWKYSSWLDVLPQQLEG</sequence>
<organism evidence="3 4">
    <name type="scientific">Phaseolus angularis</name>
    <name type="common">Azuki bean</name>
    <name type="synonym">Vigna angularis</name>
    <dbReference type="NCBI Taxonomy" id="3914"/>
    <lineage>
        <taxon>Eukaryota</taxon>
        <taxon>Viridiplantae</taxon>
        <taxon>Streptophyta</taxon>
        <taxon>Embryophyta</taxon>
        <taxon>Tracheophyta</taxon>
        <taxon>Spermatophyta</taxon>
        <taxon>Magnoliopsida</taxon>
        <taxon>eudicotyledons</taxon>
        <taxon>Gunneridae</taxon>
        <taxon>Pentapetalae</taxon>
        <taxon>rosids</taxon>
        <taxon>fabids</taxon>
        <taxon>Fabales</taxon>
        <taxon>Fabaceae</taxon>
        <taxon>Papilionoideae</taxon>
        <taxon>50 kb inversion clade</taxon>
        <taxon>NPAAA clade</taxon>
        <taxon>indigoferoid/millettioid clade</taxon>
        <taxon>Phaseoleae</taxon>
        <taxon>Vigna</taxon>
    </lineage>
</organism>
<dbReference type="AlphaFoldDB" id="A0A8T0KIC3"/>
<proteinExistence type="predicted"/>
<dbReference type="InterPro" id="IPR011990">
    <property type="entry name" value="TPR-like_helical_dom_sf"/>
</dbReference>
<dbReference type="NCBIfam" id="TIGR00756">
    <property type="entry name" value="PPR"/>
    <property type="match status" value="1"/>
</dbReference>
<dbReference type="Pfam" id="PF12854">
    <property type="entry name" value="PPR_1"/>
    <property type="match status" value="1"/>
</dbReference>
<dbReference type="Proteomes" id="UP000743370">
    <property type="component" value="Unassembled WGS sequence"/>
</dbReference>
<dbReference type="PROSITE" id="PS51375">
    <property type="entry name" value="PPR"/>
    <property type="match status" value="1"/>
</dbReference>
<feature type="repeat" description="PPR" evidence="2">
    <location>
        <begin position="13"/>
        <end position="48"/>
    </location>
</feature>
<evidence type="ECO:0000313" key="3">
    <source>
        <dbReference type="EMBL" id="KAG2399456.1"/>
    </source>
</evidence>
<keyword evidence="1" id="KW-0677">Repeat</keyword>
<dbReference type="EMBL" id="JABFOF010000004">
    <property type="protein sequence ID" value="KAG2399456.1"/>
    <property type="molecule type" value="Genomic_DNA"/>
</dbReference>
<comment type="caution">
    <text evidence="3">The sequence shown here is derived from an EMBL/GenBank/DDBJ whole genome shotgun (WGS) entry which is preliminary data.</text>
</comment>
<protein>
    <submittedName>
        <fullName evidence="3">Sulfite exporter TauE/SafE family protein</fullName>
    </submittedName>
</protein>
<gene>
    <name evidence="3" type="ORF">HKW66_Vig0080620</name>
</gene>
<dbReference type="PANTHER" id="PTHR34194:SF2">
    <property type="entry name" value="F14J8.16 PROTEIN"/>
    <property type="match status" value="1"/>
</dbReference>
<reference evidence="3 4" key="1">
    <citation type="submission" date="2020-05" db="EMBL/GenBank/DDBJ databases">
        <title>Vigna angularis (adzuki bean) Var. LongXiaoDou No. 4 denovo assembly.</title>
        <authorList>
            <person name="Xiang H."/>
        </authorList>
    </citation>
    <scope>NUCLEOTIDE SEQUENCE [LARGE SCALE GENOMIC DNA]</scope>
    <source>
        <tissue evidence="3">Leaf</tissue>
    </source>
</reference>
<dbReference type="InterPro" id="IPR002885">
    <property type="entry name" value="PPR_rpt"/>
</dbReference>
<accession>A0A8T0KIC3</accession>